<dbReference type="NCBIfam" id="TIGR01710">
    <property type="entry name" value="typeII_sec_gspG"/>
    <property type="match status" value="1"/>
</dbReference>
<reference evidence="13 14" key="1">
    <citation type="submission" date="2019-04" db="EMBL/GenBank/DDBJ databases">
        <title>Thalassotalea guangxiensis sp. nov., isolated from sediment of the coastal wetland.</title>
        <authorList>
            <person name="Zheng S."/>
            <person name="Zhang D."/>
        </authorList>
    </citation>
    <scope>NUCLEOTIDE SEQUENCE [LARGE SCALE GENOMIC DNA]</scope>
    <source>
        <strain evidence="13 14">ZS-4</strain>
    </source>
</reference>
<keyword evidence="5" id="KW-0488">Methylation</keyword>
<keyword evidence="8 11" id="KW-1133">Transmembrane helix</keyword>
<dbReference type="Proteomes" id="UP000307999">
    <property type="component" value="Unassembled WGS sequence"/>
</dbReference>
<dbReference type="Pfam" id="PF08334">
    <property type="entry name" value="T2SSG"/>
    <property type="match status" value="1"/>
</dbReference>
<keyword evidence="7 11" id="KW-0812">Transmembrane</keyword>
<protein>
    <recommendedName>
        <fullName evidence="3">Type II secretion system core protein G</fullName>
    </recommendedName>
</protein>
<gene>
    <name evidence="13" type="primary">gspG</name>
    <name evidence="13" type="ORF">E8M12_03745</name>
</gene>
<feature type="compositionally biased region" description="Basic and acidic residues" evidence="10">
    <location>
        <begin position="146"/>
        <end position="155"/>
    </location>
</feature>
<feature type="compositionally biased region" description="Acidic residues" evidence="10">
    <location>
        <begin position="130"/>
        <end position="140"/>
    </location>
</feature>
<proteinExistence type="inferred from homology"/>
<dbReference type="AlphaFoldDB" id="A0A4U1B8T0"/>
<evidence type="ECO:0000313" key="14">
    <source>
        <dbReference type="Proteomes" id="UP000307999"/>
    </source>
</evidence>
<keyword evidence="4" id="KW-1003">Cell membrane</keyword>
<evidence type="ECO:0000256" key="10">
    <source>
        <dbReference type="SAM" id="MobiDB-lite"/>
    </source>
</evidence>
<dbReference type="GO" id="GO:0005886">
    <property type="term" value="C:plasma membrane"/>
    <property type="evidence" value="ECO:0007669"/>
    <property type="project" value="UniProtKB-SubCell"/>
</dbReference>
<name>A0A4U1B8T0_9GAMM</name>
<keyword evidence="14" id="KW-1185">Reference proteome</keyword>
<dbReference type="GO" id="GO:0015627">
    <property type="term" value="C:type II protein secretion system complex"/>
    <property type="evidence" value="ECO:0007669"/>
    <property type="project" value="InterPro"/>
</dbReference>
<feature type="domain" description="Type II secretion system protein GspG C-terminal" evidence="12">
    <location>
        <begin position="37"/>
        <end position="143"/>
    </location>
</feature>
<evidence type="ECO:0000256" key="7">
    <source>
        <dbReference type="ARBA" id="ARBA00022692"/>
    </source>
</evidence>
<dbReference type="InterPro" id="IPR012902">
    <property type="entry name" value="N_methyl_site"/>
</dbReference>
<keyword evidence="6" id="KW-0997">Cell inner membrane</keyword>
<evidence type="ECO:0000256" key="6">
    <source>
        <dbReference type="ARBA" id="ARBA00022519"/>
    </source>
</evidence>
<dbReference type="RefSeq" id="WP_136734745.1">
    <property type="nucleotide sequence ID" value="NZ_SWDB01000007.1"/>
</dbReference>
<evidence type="ECO:0000256" key="4">
    <source>
        <dbReference type="ARBA" id="ARBA00022475"/>
    </source>
</evidence>
<dbReference type="Gene3D" id="3.30.700.10">
    <property type="entry name" value="Glycoprotein, Type 4 Pilin"/>
    <property type="match status" value="1"/>
</dbReference>
<evidence type="ECO:0000256" key="1">
    <source>
        <dbReference type="ARBA" id="ARBA00004377"/>
    </source>
</evidence>
<feature type="region of interest" description="Disordered" evidence="10">
    <location>
        <begin position="128"/>
        <end position="155"/>
    </location>
</feature>
<dbReference type="GO" id="GO:0015628">
    <property type="term" value="P:protein secretion by the type II secretion system"/>
    <property type="evidence" value="ECO:0007669"/>
    <property type="project" value="InterPro"/>
</dbReference>
<accession>A0A4U1B8T0</accession>
<dbReference type="PANTHER" id="PTHR30093:SF44">
    <property type="entry name" value="TYPE II SECRETION SYSTEM CORE PROTEIN G"/>
    <property type="match status" value="1"/>
</dbReference>
<dbReference type="EMBL" id="SWDB01000007">
    <property type="protein sequence ID" value="TKB46678.1"/>
    <property type="molecule type" value="Genomic_DNA"/>
</dbReference>
<comment type="caution">
    <text evidence="13">The sequence shown here is derived from an EMBL/GenBank/DDBJ whole genome shotgun (WGS) entry which is preliminary data.</text>
</comment>
<evidence type="ECO:0000256" key="8">
    <source>
        <dbReference type="ARBA" id="ARBA00022989"/>
    </source>
</evidence>
<sequence>MNMNRTNQLSRVKGFTLIEIMVVIVILGILAGLVVPNIMGNLGKANIQKAISDVSALENALNMYKTDNYRYPTTDQGLEALVEETDIDPVPRRFQPGGYINRLPQDPWGNEYVLISPGEFGNIDVFSPGEDGEAGTDDDIGNWNLEEWRSGKTKD</sequence>
<evidence type="ECO:0000256" key="2">
    <source>
        <dbReference type="ARBA" id="ARBA00009984"/>
    </source>
</evidence>
<dbReference type="PROSITE" id="PS00409">
    <property type="entry name" value="PROKAR_NTER_METHYL"/>
    <property type="match status" value="1"/>
</dbReference>
<dbReference type="SUPFAM" id="SSF54523">
    <property type="entry name" value="Pili subunits"/>
    <property type="match status" value="1"/>
</dbReference>
<comment type="subcellular location">
    <subcellularLocation>
        <location evidence="1">Cell inner membrane</location>
        <topology evidence="1">Single-pass membrane protein</topology>
    </subcellularLocation>
</comment>
<dbReference type="NCBIfam" id="TIGR02532">
    <property type="entry name" value="IV_pilin_GFxxxE"/>
    <property type="match status" value="1"/>
</dbReference>
<evidence type="ECO:0000256" key="5">
    <source>
        <dbReference type="ARBA" id="ARBA00022481"/>
    </source>
</evidence>
<evidence type="ECO:0000256" key="3">
    <source>
        <dbReference type="ARBA" id="ARBA00020042"/>
    </source>
</evidence>
<dbReference type="InterPro" id="IPR010054">
    <property type="entry name" value="Type2_sec_GspG"/>
</dbReference>
<dbReference type="InterPro" id="IPR045584">
    <property type="entry name" value="Pilin-like"/>
</dbReference>
<keyword evidence="9 11" id="KW-0472">Membrane</keyword>
<comment type="similarity">
    <text evidence="2">Belongs to the GSP G family.</text>
</comment>
<dbReference type="PRINTS" id="PR00813">
    <property type="entry name" value="BCTERIALGSPG"/>
</dbReference>
<dbReference type="PANTHER" id="PTHR30093">
    <property type="entry name" value="GENERAL SECRETION PATHWAY PROTEIN G"/>
    <property type="match status" value="1"/>
</dbReference>
<organism evidence="13 14">
    <name type="scientific">Thalassotalea mangrovi</name>
    <dbReference type="NCBI Taxonomy" id="2572245"/>
    <lineage>
        <taxon>Bacteria</taxon>
        <taxon>Pseudomonadati</taxon>
        <taxon>Pseudomonadota</taxon>
        <taxon>Gammaproteobacteria</taxon>
        <taxon>Alteromonadales</taxon>
        <taxon>Colwelliaceae</taxon>
        <taxon>Thalassotalea</taxon>
    </lineage>
</organism>
<evidence type="ECO:0000256" key="9">
    <source>
        <dbReference type="ARBA" id="ARBA00023136"/>
    </source>
</evidence>
<feature type="transmembrane region" description="Helical" evidence="11">
    <location>
        <begin position="20"/>
        <end position="39"/>
    </location>
</feature>
<evidence type="ECO:0000259" key="12">
    <source>
        <dbReference type="Pfam" id="PF08334"/>
    </source>
</evidence>
<dbReference type="InterPro" id="IPR000983">
    <property type="entry name" value="Bac_GSPG_pilin"/>
</dbReference>
<dbReference type="Pfam" id="PF07963">
    <property type="entry name" value="N_methyl"/>
    <property type="match status" value="1"/>
</dbReference>
<evidence type="ECO:0000256" key="11">
    <source>
        <dbReference type="SAM" id="Phobius"/>
    </source>
</evidence>
<evidence type="ECO:0000313" key="13">
    <source>
        <dbReference type="EMBL" id="TKB46678.1"/>
    </source>
</evidence>
<dbReference type="InterPro" id="IPR013545">
    <property type="entry name" value="T2SS_protein-GspG_C"/>
</dbReference>
<dbReference type="OrthoDB" id="9795612at2"/>